<sequence>MDSQNSAEKYKSVLKKVKPVNEPKPQDINHPLGRPPLSSNPYNTPISPKPPIFLVTSKITQERLELINFGPPGWLSEEERSPLMSVIALREDTIAFSAEERGLMKHSYGKP</sequence>
<dbReference type="EMBL" id="AVOT02063542">
    <property type="protein sequence ID" value="MBW0556191.1"/>
    <property type="molecule type" value="Genomic_DNA"/>
</dbReference>
<gene>
    <name evidence="2" type="ORF">O181_095906</name>
</gene>
<evidence type="ECO:0000313" key="3">
    <source>
        <dbReference type="Proteomes" id="UP000765509"/>
    </source>
</evidence>
<dbReference type="AlphaFoldDB" id="A0A9Q3PDR7"/>
<name>A0A9Q3PDR7_9BASI</name>
<organism evidence="2 3">
    <name type="scientific">Austropuccinia psidii MF-1</name>
    <dbReference type="NCBI Taxonomy" id="1389203"/>
    <lineage>
        <taxon>Eukaryota</taxon>
        <taxon>Fungi</taxon>
        <taxon>Dikarya</taxon>
        <taxon>Basidiomycota</taxon>
        <taxon>Pucciniomycotina</taxon>
        <taxon>Pucciniomycetes</taxon>
        <taxon>Pucciniales</taxon>
        <taxon>Sphaerophragmiaceae</taxon>
        <taxon>Austropuccinia</taxon>
    </lineage>
</organism>
<proteinExistence type="predicted"/>
<feature type="region of interest" description="Disordered" evidence="1">
    <location>
        <begin position="1"/>
        <end position="46"/>
    </location>
</feature>
<reference evidence="2" key="1">
    <citation type="submission" date="2021-03" db="EMBL/GenBank/DDBJ databases">
        <title>Draft genome sequence of rust myrtle Austropuccinia psidii MF-1, a brazilian biotype.</title>
        <authorList>
            <person name="Quecine M.C."/>
            <person name="Pachon D.M.R."/>
            <person name="Bonatelli M.L."/>
            <person name="Correr F.H."/>
            <person name="Franceschini L.M."/>
            <person name="Leite T.F."/>
            <person name="Margarido G.R.A."/>
            <person name="Almeida C.A."/>
            <person name="Ferrarezi J.A."/>
            <person name="Labate C.A."/>
        </authorList>
    </citation>
    <scope>NUCLEOTIDE SEQUENCE</scope>
    <source>
        <strain evidence="2">MF-1</strain>
    </source>
</reference>
<accession>A0A9Q3PDR7</accession>
<comment type="caution">
    <text evidence="2">The sequence shown here is derived from an EMBL/GenBank/DDBJ whole genome shotgun (WGS) entry which is preliminary data.</text>
</comment>
<evidence type="ECO:0000256" key="1">
    <source>
        <dbReference type="SAM" id="MobiDB-lite"/>
    </source>
</evidence>
<keyword evidence="3" id="KW-1185">Reference proteome</keyword>
<evidence type="ECO:0000313" key="2">
    <source>
        <dbReference type="EMBL" id="MBW0556191.1"/>
    </source>
</evidence>
<dbReference type="Proteomes" id="UP000765509">
    <property type="component" value="Unassembled WGS sequence"/>
</dbReference>
<feature type="compositionally biased region" description="Polar residues" evidence="1">
    <location>
        <begin position="37"/>
        <end position="46"/>
    </location>
</feature>
<dbReference type="OrthoDB" id="5599163at2759"/>
<protein>
    <submittedName>
        <fullName evidence="2">Uncharacterized protein</fullName>
    </submittedName>
</protein>